<sequence length="256" mass="30120">MEISSIFFQQILSFSTRINFTSFIYISRKENILDVVMNLKLDITQSKRLKTQYEFISFMKVLIFHYQSSVQNLYYFFACLDSFIKVLQDSGMSKSDICDVVSVGGSTRIPRVQQLIKKYFNGKESCKTIIPDEAVVYGAAIQSAILKERKSVKLVMCYYWIMVHNFKITVAEKSIHTILYILMLILLLNYFTIQNTQMKSFKYQQFLEELISLNVLAKNQFECWSFFLEWPYLCYQNCARGWLTKKFGSSFFPVFS</sequence>
<evidence type="ECO:0000313" key="4">
    <source>
        <dbReference type="EMBL" id="ETO15604.1"/>
    </source>
</evidence>
<feature type="transmembrane region" description="Helical" evidence="3">
    <location>
        <begin position="175"/>
        <end position="193"/>
    </location>
</feature>
<organism evidence="4 5">
    <name type="scientific">Reticulomyxa filosa</name>
    <dbReference type="NCBI Taxonomy" id="46433"/>
    <lineage>
        <taxon>Eukaryota</taxon>
        <taxon>Sar</taxon>
        <taxon>Rhizaria</taxon>
        <taxon>Retaria</taxon>
        <taxon>Foraminifera</taxon>
        <taxon>Monothalamids</taxon>
        <taxon>Reticulomyxidae</taxon>
        <taxon>Reticulomyxa</taxon>
    </lineage>
</organism>
<evidence type="ECO:0000256" key="3">
    <source>
        <dbReference type="SAM" id="Phobius"/>
    </source>
</evidence>
<dbReference type="AlphaFoldDB" id="X6MP14"/>
<proteinExistence type="predicted"/>
<keyword evidence="5" id="KW-1185">Reference proteome</keyword>
<dbReference type="InterPro" id="IPR043129">
    <property type="entry name" value="ATPase_NBD"/>
</dbReference>
<evidence type="ECO:0000313" key="5">
    <source>
        <dbReference type="Proteomes" id="UP000023152"/>
    </source>
</evidence>
<protein>
    <recommendedName>
        <fullName evidence="6">Heat shock protein 70</fullName>
    </recommendedName>
</protein>
<keyword evidence="3" id="KW-1133">Transmembrane helix</keyword>
<evidence type="ECO:0000256" key="1">
    <source>
        <dbReference type="ARBA" id="ARBA00022741"/>
    </source>
</evidence>
<reference evidence="4 5" key="1">
    <citation type="journal article" date="2013" name="Curr. Biol.">
        <title>The Genome of the Foraminiferan Reticulomyxa filosa.</title>
        <authorList>
            <person name="Glockner G."/>
            <person name="Hulsmann N."/>
            <person name="Schleicher M."/>
            <person name="Noegel A.A."/>
            <person name="Eichinger L."/>
            <person name="Gallinger C."/>
            <person name="Pawlowski J."/>
            <person name="Sierra R."/>
            <person name="Euteneuer U."/>
            <person name="Pillet L."/>
            <person name="Moustafa A."/>
            <person name="Platzer M."/>
            <person name="Groth M."/>
            <person name="Szafranski K."/>
            <person name="Schliwa M."/>
        </authorList>
    </citation>
    <scope>NUCLEOTIDE SEQUENCE [LARGE SCALE GENOMIC DNA]</scope>
</reference>
<dbReference type="Proteomes" id="UP000023152">
    <property type="component" value="Unassembled WGS sequence"/>
</dbReference>
<dbReference type="PANTHER" id="PTHR19375">
    <property type="entry name" value="HEAT SHOCK PROTEIN 70KDA"/>
    <property type="match status" value="1"/>
</dbReference>
<dbReference type="SUPFAM" id="SSF53067">
    <property type="entry name" value="Actin-like ATPase domain"/>
    <property type="match status" value="1"/>
</dbReference>
<dbReference type="Gene3D" id="3.30.420.40">
    <property type="match status" value="2"/>
</dbReference>
<comment type="caution">
    <text evidence="4">The sequence shown here is derived from an EMBL/GenBank/DDBJ whole genome shotgun (WGS) entry which is preliminary data.</text>
</comment>
<accession>X6MP14</accession>
<evidence type="ECO:0000256" key="2">
    <source>
        <dbReference type="ARBA" id="ARBA00022840"/>
    </source>
</evidence>
<dbReference type="GO" id="GO:0140662">
    <property type="term" value="F:ATP-dependent protein folding chaperone"/>
    <property type="evidence" value="ECO:0007669"/>
    <property type="project" value="InterPro"/>
</dbReference>
<gene>
    <name evidence="4" type="ORF">RFI_21760</name>
</gene>
<dbReference type="Pfam" id="PF00012">
    <property type="entry name" value="HSP70"/>
    <property type="match status" value="1"/>
</dbReference>
<dbReference type="OrthoDB" id="3789372at2759"/>
<dbReference type="PRINTS" id="PR00301">
    <property type="entry name" value="HEATSHOCK70"/>
</dbReference>
<dbReference type="EMBL" id="ASPP01018966">
    <property type="protein sequence ID" value="ETO15604.1"/>
    <property type="molecule type" value="Genomic_DNA"/>
</dbReference>
<keyword evidence="2" id="KW-0067">ATP-binding</keyword>
<keyword evidence="1" id="KW-0547">Nucleotide-binding</keyword>
<name>X6MP14_RETFI</name>
<dbReference type="InterPro" id="IPR013126">
    <property type="entry name" value="Hsp_70_fam"/>
</dbReference>
<keyword evidence="3" id="KW-0472">Membrane</keyword>
<evidence type="ECO:0008006" key="6">
    <source>
        <dbReference type="Google" id="ProtNLM"/>
    </source>
</evidence>
<dbReference type="GO" id="GO:0005524">
    <property type="term" value="F:ATP binding"/>
    <property type="evidence" value="ECO:0007669"/>
    <property type="project" value="UniProtKB-KW"/>
</dbReference>
<keyword evidence="3" id="KW-0812">Transmembrane</keyword>